<reference evidence="7 8" key="1">
    <citation type="submission" date="2024-10" db="EMBL/GenBank/DDBJ databases">
        <title>The Natural Products Discovery Center: Release of the First 8490 Sequenced Strains for Exploring Actinobacteria Biosynthetic Diversity.</title>
        <authorList>
            <person name="Kalkreuter E."/>
            <person name="Kautsar S.A."/>
            <person name="Yang D."/>
            <person name="Bader C.D."/>
            <person name="Teijaro C.N."/>
            <person name="Fluegel L."/>
            <person name="Davis C.M."/>
            <person name="Simpson J.R."/>
            <person name="Lauterbach L."/>
            <person name="Steele A.D."/>
            <person name="Gui C."/>
            <person name="Meng S."/>
            <person name="Li G."/>
            <person name="Viehrig K."/>
            <person name="Ye F."/>
            <person name="Su P."/>
            <person name="Kiefer A.F."/>
            <person name="Nichols A."/>
            <person name="Cepeda A.J."/>
            <person name="Yan W."/>
            <person name="Fan B."/>
            <person name="Jiang Y."/>
            <person name="Adhikari A."/>
            <person name="Zheng C.-J."/>
            <person name="Schuster L."/>
            <person name="Cowan T.M."/>
            <person name="Smanski M.J."/>
            <person name="Chevrette M.G."/>
            <person name="De Carvalho L.P.S."/>
            <person name="Shen B."/>
        </authorList>
    </citation>
    <scope>NUCLEOTIDE SEQUENCE [LARGE SCALE GENOMIC DNA]</scope>
    <source>
        <strain evidence="7 8">NPDC001867</strain>
    </source>
</reference>
<evidence type="ECO:0000259" key="6">
    <source>
        <dbReference type="PROSITE" id="PS50977"/>
    </source>
</evidence>
<evidence type="ECO:0000256" key="1">
    <source>
        <dbReference type="ARBA" id="ARBA00023015"/>
    </source>
</evidence>
<evidence type="ECO:0000256" key="3">
    <source>
        <dbReference type="ARBA" id="ARBA00023163"/>
    </source>
</evidence>
<dbReference type="InterPro" id="IPR050109">
    <property type="entry name" value="HTH-type_TetR-like_transc_reg"/>
</dbReference>
<evidence type="ECO:0000256" key="4">
    <source>
        <dbReference type="PROSITE-ProRule" id="PRU00335"/>
    </source>
</evidence>
<accession>A0ABW6TPU4</accession>
<evidence type="ECO:0000256" key="2">
    <source>
        <dbReference type="ARBA" id="ARBA00023125"/>
    </source>
</evidence>
<dbReference type="PROSITE" id="PS50937">
    <property type="entry name" value="HTH_MERR_2"/>
    <property type="match status" value="1"/>
</dbReference>
<dbReference type="PROSITE" id="PS50977">
    <property type="entry name" value="HTH_TETR_2"/>
    <property type="match status" value="1"/>
</dbReference>
<dbReference type="RefSeq" id="WP_387133147.1">
    <property type="nucleotide sequence ID" value="NZ_JBIATK010000025.1"/>
</dbReference>
<dbReference type="Proteomes" id="UP001602089">
    <property type="component" value="Unassembled WGS sequence"/>
</dbReference>
<evidence type="ECO:0000313" key="7">
    <source>
        <dbReference type="EMBL" id="MFF4028121.1"/>
    </source>
</evidence>
<protein>
    <submittedName>
        <fullName evidence="7">TetR family transcriptional regulator</fullName>
    </submittedName>
</protein>
<keyword evidence="8" id="KW-1185">Reference proteome</keyword>
<dbReference type="EMBL" id="JBIATK010000025">
    <property type="protein sequence ID" value="MFF4028121.1"/>
    <property type="molecule type" value="Genomic_DNA"/>
</dbReference>
<gene>
    <name evidence="7" type="ORF">ACFYY5_35305</name>
</gene>
<dbReference type="Pfam" id="PF13411">
    <property type="entry name" value="MerR_1"/>
    <property type="match status" value="1"/>
</dbReference>
<dbReference type="SUPFAM" id="SSF46689">
    <property type="entry name" value="Homeodomain-like"/>
    <property type="match status" value="1"/>
</dbReference>
<keyword evidence="2 4" id="KW-0238">DNA-binding</keyword>
<keyword evidence="3" id="KW-0804">Transcription</keyword>
<dbReference type="InterPro" id="IPR001647">
    <property type="entry name" value="HTH_TetR"/>
</dbReference>
<evidence type="ECO:0000259" key="5">
    <source>
        <dbReference type="PROSITE" id="PS50937"/>
    </source>
</evidence>
<dbReference type="Gene3D" id="1.10.357.10">
    <property type="entry name" value="Tetracycline Repressor, domain 2"/>
    <property type="match status" value="1"/>
</dbReference>
<dbReference type="Gene3D" id="1.10.1660.10">
    <property type="match status" value="1"/>
</dbReference>
<sequence length="276" mass="30090">MTTGVRHLKMAELSSSSGIPASTIRHYLRLGLLPEPLRTAPTMAYYGPEHRERLIHIRRRLEAGATLQEVRRELAGQASPPARPENGQPVHSSQRACLIEAGSAVFLHAGFEAASVEDVVARAGVGKGAFYRHFDGKRDLLAACIASELDWYDVATSGGEPSLERLMSYSELFEHRRLRALISLFALLRQAEASGTTDHGEALPEARARLRAPLEADLRAARERADASAGDERLQAEMLLAVAEYTLAYAAKSSSGKVSDLVRHGWKIVLAGHIHA</sequence>
<feature type="domain" description="HTH tetR-type" evidence="6">
    <location>
        <begin position="92"/>
        <end position="152"/>
    </location>
</feature>
<keyword evidence="1" id="KW-0805">Transcription regulation</keyword>
<dbReference type="SMART" id="SM00422">
    <property type="entry name" value="HTH_MERR"/>
    <property type="match status" value="1"/>
</dbReference>
<dbReference type="SUPFAM" id="SSF46955">
    <property type="entry name" value="Putative DNA-binding domain"/>
    <property type="match status" value="1"/>
</dbReference>
<dbReference type="PANTHER" id="PTHR30055:SF234">
    <property type="entry name" value="HTH-TYPE TRANSCRIPTIONAL REGULATOR BETI"/>
    <property type="match status" value="1"/>
</dbReference>
<dbReference type="InterPro" id="IPR009061">
    <property type="entry name" value="DNA-bd_dom_put_sf"/>
</dbReference>
<feature type="DNA-binding region" description="H-T-H motif" evidence="4">
    <location>
        <begin position="115"/>
        <end position="134"/>
    </location>
</feature>
<dbReference type="PRINTS" id="PR00455">
    <property type="entry name" value="HTHTETR"/>
</dbReference>
<proteinExistence type="predicted"/>
<dbReference type="PROSITE" id="PS01081">
    <property type="entry name" value="HTH_TETR_1"/>
    <property type="match status" value="1"/>
</dbReference>
<feature type="domain" description="HTH merR-type" evidence="5">
    <location>
        <begin position="7"/>
        <end position="76"/>
    </location>
</feature>
<dbReference type="InterPro" id="IPR000551">
    <property type="entry name" value="MerR-type_HTH_dom"/>
</dbReference>
<comment type="caution">
    <text evidence="7">The sequence shown here is derived from an EMBL/GenBank/DDBJ whole genome shotgun (WGS) entry which is preliminary data.</text>
</comment>
<dbReference type="Pfam" id="PF00440">
    <property type="entry name" value="TetR_N"/>
    <property type="match status" value="1"/>
</dbReference>
<dbReference type="InterPro" id="IPR009057">
    <property type="entry name" value="Homeodomain-like_sf"/>
</dbReference>
<dbReference type="PANTHER" id="PTHR30055">
    <property type="entry name" value="HTH-TYPE TRANSCRIPTIONAL REGULATOR RUTR"/>
    <property type="match status" value="1"/>
</dbReference>
<name>A0ABW6TPU4_9NOCA</name>
<organism evidence="7 8">
    <name type="scientific">Nocardia elegans</name>
    <dbReference type="NCBI Taxonomy" id="300029"/>
    <lineage>
        <taxon>Bacteria</taxon>
        <taxon>Bacillati</taxon>
        <taxon>Actinomycetota</taxon>
        <taxon>Actinomycetes</taxon>
        <taxon>Mycobacteriales</taxon>
        <taxon>Nocardiaceae</taxon>
        <taxon>Nocardia</taxon>
    </lineage>
</organism>
<dbReference type="InterPro" id="IPR023772">
    <property type="entry name" value="DNA-bd_HTH_TetR-type_CS"/>
</dbReference>
<evidence type="ECO:0000313" key="8">
    <source>
        <dbReference type="Proteomes" id="UP001602089"/>
    </source>
</evidence>